<evidence type="ECO:0000313" key="5">
    <source>
        <dbReference type="EMBL" id="SUM32284.1"/>
    </source>
</evidence>
<evidence type="ECO:0000313" key="6">
    <source>
        <dbReference type="Proteomes" id="UP000255277"/>
    </source>
</evidence>
<dbReference type="Proteomes" id="UP000321057">
    <property type="component" value="Unassembled WGS sequence"/>
</dbReference>
<feature type="compositionally biased region" description="Low complexity" evidence="1">
    <location>
        <begin position="125"/>
        <end position="138"/>
    </location>
</feature>
<dbReference type="PROSITE" id="PS51704">
    <property type="entry name" value="GP_PDE"/>
    <property type="match status" value="1"/>
</dbReference>
<keyword evidence="5" id="KW-0378">Hydrolase</keyword>
<evidence type="ECO:0000313" key="4">
    <source>
        <dbReference type="EMBL" id="GEQ04683.1"/>
    </source>
</evidence>
<dbReference type="InterPro" id="IPR030395">
    <property type="entry name" value="GP_PDE_dom"/>
</dbReference>
<dbReference type="EMBL" id="UHDK01000001">
    <property type="protein sequence ID" value="SUM32284.1"/>
    <property type="molecule type" value="Genomic_DNA"/>
</dbReference>
<dbReference type="GO" id="GO:0006629">
    <property type="term" value="P:lipid metabolic process"/>
    <property type="evidence" value="ECO:0007669"/>
    <property type="project" value="InterPro"/>
</dbReference>
<organism evidence="5 6">
    <name type="scientific">Staphylococcus gallinarum</name>
    <dbReference type="NCBI Taxonomy" id="1293"/>
    <lineage>
        <taxon>Bacteria</taxon>
        <taxon>Bacillati</taxon>
        <taxon>Bacillota</taxon>
        <taxon>Bacilli</taxon>
        <taxon>Bacillales</taxon>
        <taxon>Staphylococcaceae</taxon>
        <taxon>Staphylococcus</taxon>
    </lineage>
</organism>
<feature type="region of interest" description="Disordered" evidence="1">
    <location>
        <begin position="27"/>
        <end position="156"/>
    </location>
</feature>
<evidence type="ECO:0000313" key="7">
    <source>
        <dbReference type="Proteomes" id="UP000321057"/>
    </source>
</evidence>
<dbReference type="EMBL" id="BKAX01000001">
    <property type="protein sequence ID" value="GEQ04683.1"/>
    <property type="molecule type" value="Genomic_DNA"/>
</dbReference>
<feature type="domain" description="GP-PDE" evidence="3">
    <location>
        <begin position="163"/>
        <end position="417"/>
    </location>
</feature>
<feature type="compositionally biased region" description="Basic and acidic residues" evidence="1">
    <location>
        <begin position="145"/>
        <end position="156"/>
    </location>
</feature>
<evidence type="ECO:0000259" key="3">
    <source>
        <dbReference type="PROSITE" id="PS51704"/>
    </source>
</evidence>
<dbReference type="InterPro" id="IPR017946">
    <property type="entry name" value="PLC-like_Pdiesterase_TIM-brl"/>
</dbReference>
<evidence type="ECO:0000256" key="2">
    <source>
        <dbReference type="SAM" id="SignalP"/>
    </source>
</evidence>
<keyword evidence="7" id="KW-1185">Reference proteome</keyword>
<feature type="compositionally biased region" description="Polar residues" evidence="1">
    <location>
        <begin position="33"/>
        <end position="44"/>
    </location>
</feature>
<feature type="compositionally biased region" description="Polar residues" evidence="1">
    <location>
        <begin position="97"/>
        <end position="124"/>
    </location>
</feature>
<reference evidence="5 6" key="1">
    <citation type="submission" date="2018-06" db="EMBL/GenBank/DDBJ databases">
        <authorList>
            <consortium name="Pathogen Informatics"/>
            <person name="Doyle S."/>
        </authorList>
    </citation>
    <scope>NUCLEOTIDE SEQUENCE [LARGE SCALE GENOMIC DNA]</scope>
    <source>
        <strain evidence="5 6">NCTC12195</strain>
    </source>
</reference>
<dbReference type="PANTHER" id="PTHR46211">
    <property type="entry name" value="GLYCEROPHOSPHORYL DIESTER PHOSPHODIESTERASE"/>
    <property type="match status" value="1"/>
</dbReference>
<protein>
    <submittedName>
        <fullName evidence="5">Glycerophosphoryl diester phosphodiesterase</fullName>
        <ecNumber evidence="5">3.1.4.46</ecNumber>
    </submittedName>
</protein>
<dbReference type="Gene3D" id="3.20.20.190">
    <property type="entry name" value="Phosphatidylinositol (PI) phosphodiesterase"/>
    <property type="match status" value="1"/>
</dbReference>
<feature type="signal peptide" evidence="2">
    <location>
        <begin position="1"/>
        <end position="26"/>
    </location>
</feature>
<dbReference type="GO" id="GO:0008889">
    <property type="term" value="F:glycerophosphodiester phosphodiesterase activity"/>
    <property type="evidence" value="ECO:0007669"/>
    <property type="project" value="UniProtKB-EC"/>
</dbReference>
<dbReference type="AlphaFoldDB" id="A0A380FGF3"/>
<proteinExistence type="predicted"/>
<sequence>MKNAKRIMVTSMTALSLSLLASTAMAKADENTDSTQKQNTIQSPNDSTQQTQDNTQEQTQSATNSTTETTNPSPEQSDTNANTKQQTDNQSQQKSQHANQNHSESDNQEQNTPTPQDKVNKSPQNNTTTNKNENSSTSARPLSEATEKSAKNKEIHNLTGEKFTTIAHRGASGYAPEHTLYSYDKSHNELGASYIEIDLQMTKDGHLVAMHDETVDRTTNGTGRVDSYTLEELKKLDAGSKFNEQHPEYADEQYKGAEVPTLDEILDRYGTDANYYIETKSPDVYPGMEEKLLDTLDKHHMLTNQSLKNGHVMIQSFSQASLEKMHNLNSDVPLVRLLDKGELPNLTDQDLESIKNTAIGVGPEYSDLTKDNVQHLKEMGFLVHPFTVNNKADMERLNSYGVDGVFTNYADVYKQVVDESK</sequence>
<gene>
    <name evidence="5" type="primary">ugpQ_1</name>
    <name evidence="5" type="ORF">NCTC12195_01726</name>
    <name evidence="4" type="ORF">SGA02_05110</name>
</gene>
<dbReference type="SUPFAM" id="SSF51695">
    <property type="entry name" value="PLC-like phosphodiesterases"/>
    <property type="match status" value="1"/>
</dbReference>
<dbReference type="EC" id="3.1.4.46" evidence="5"/>
<feature type="compositionally biased region" description="Low complexity" evidence="1">
    <location>
        <begin position="45"/>
        <end position="96"/>
    </location>
</feature>
<dbReference type="CDD" id="cd08601">
    <property type="entry name" value="GDPD_SaGlpQ_like"/>
    <property type="match status" value="1"/>
</dbReference>
<dbReference type="PANTHER" id="PTHR46211:SF7">
    <property type="entry name" value="GLYCEROPHOSPHODIESTER PHOSPHODIESTERASE"/>
    <property type="match status" value="1"/>
</dbReference>
<feature type="chain" id="PRO_5039684531" evidence="2">
    <location>
        <begin position="27"/>
        <end position="421"/>
    </location>
</feature>
<dbReference type="Proteomes" id="UP000255277">
    <property type="component" value="Unassembled WGS sequence"/>
</dbReference>
<name>A0A380FGF3_STAGA</name>
<keyword evidence="2" id="KW-0732">Signal</keyword>
<accession>A0A380FGF3</accession>
<evidence type="ECO:0000256" key="1">
    <source>
        <dbReference type="SAM" id="MobiDB-lite"/>
    </source>
</evidence>
<reference evidence="4 7" key="2">
    <citation type="submission" date="2019-07" db="EMBL/GenBank/DDBJ databases">
        <title>Whole genome shotgun sequence of Staphylococcus gallinarum NBRC 109767.</title>
        <authorList>
            <person name="Hosoyama A."/>
            <person name="Uohara A."/>
            <person name="Ohji S."/>
            <person name="Ichikawa N."/>
        </authorList>
    </citation>
    <scope>NUCLEOTIDE SEQUENCE [LARGE SCALE GENOMIC DNA]</scope>
    <source>
        <strain evidence="4 7">NBRC 109767</strain>
    </source>
</reference>
<dbReference type="Pfam" id="PF03009">
    <property type="entry name" value="GDPD"/>
    <property type="match status" value="1"/>
</dbReference>